<dbReference type="OrthoDB" id="2419896at2759"/>
<evidence type="ECO:0000313" key="1">
    <source>
        <dbReference type="EMBL" id="CAI2164177.1"/>
    </source>
</evidence>
<evidence type="ECO:0000313" key="2">
    <source>
        <dbReference type="Proteomes" id="UP001153678"/>
    </source>
</evidence>
<reference evidence="1" key="1">
    <citation type="submission" date="2022-08" db="EMBL/GenBank/DDBJ databases">
        <authorList>
            <person name="Kallberg Y."/>
            <person name="Tangrot J."/>
            <person name="Rosling A."/>
        </authorList>
    </citation>
    <scope>NUCLEOTIDE SEQUENCE</scope>
    <source>
        <strain evidence="1">Wild A</strain>
    </source>
</reference>
<accession>A0A9W4SD71</accession>
<dbReference type="EMBL" id="CAMKVN010000137">
    <property type="protein sequence ID" value="CAI2164177.1"/>
    <property type="molecule type" value="Genomic_DNA"/>
</dbReference>
<dbReference type="Proteomes" id="UP001153678">
    <property type="component" value="Unassembled WGS sequence"/>
</dbReference>
<sequence>MPLPSLLAQYIVRTEIKVNKCNLKTFCKSCIEVLGEEKGREICNNASQPTSIEPILDINNDQDSDNFNNSRNITNEEAAILIEEEHEIVQDESDNEMDFQLENEFNEYLQNWAEMLEGESIFDENDEDIFKDNIIDNIVHPAVDLNAKWELLTLFKNELNLPF</sequence>
<comment type="caution">
    <text evidence="1">The sequence shown here is derived from an EMBL/GenBank/DDBJ whole genome shotgun (WGS) entry which is preliminary data.</text>
</comment>
<dbReference type="AlphaFoldDB" id="A0A9W4SD71"/>
<name>A0A9W4SD71_9GLOM</name>
<gene>
    <name evidence="1" type="ORF">FWILDA_LOCUS1437</name>
</gene>
<keyword evidence="2" id="KW-1185">Reference proteome</keyword>
<protein>
    <submittedName>
        <fullName evidence="1">10824_t:CDS:1</fullName>
    </submittedName>
</protein>
<proteinExistence type="predicted"/>
<organism evidence="1 2">
    <name type="scientific">Funneliformis geosporum</name>
    <dbReference type="NCBI Taxonomy" id="1117311"/>
    <lineage>
        <taxon>Eukaryota</taxon>
        <taxon>Fungi</taxon>
        <taxon>Fungi incertae sedis</taxon>
        <taxon>Mucoromycota</taxon>
        <taxon>Glomeromycotina</taxon>
        <taxon>Glomeromycetes</taxon>
        <taxon>Glomerales</taxon>
        <taxon>Glomeraceae</taxon>
        <taxon>Funneliformis</taxon>
    </lineage>
</organism>